<evidence type="ECO:0000256" key="5">
    <source>
        <dbReference type="ARBA" id="ARBA00023235"/>
    </source>
</evidence>
<dbReference type="Proteomes" id="UP000189137">
    <property type="component" value="Unassembled WGS sequence"/>
</dbReference>
<evidence type="ECO:0000256" key="2">
    <source>
        <dbReference type="ARBA" id="ARBA00013194"/>
    </source>
</evidence>
<evidence type="ECO:0000256" key="8">
    <source>
        <dbReference type="SAM" id="Phobius"/>
    </source>
</evidence>
<dbReference type="EMBL" id="LK932994">
    <property type="protein sequence ID" value="CDT14039.1"/>
    <property type="molecule type" value="Genomic_DNA"/>
</dbReference>
<evidence type="ECO:0000313" key="15">
    <source>
        <dbReference type="Proteomes" id="UP000189137"/>
    </source>
</evidence>
<reference evidence="13" key="4">
    <citation type="submission" date="2021-06" db="EMBL/GenBank/DDBJ databases">
        <authorList>
            <consortium name="NCBI Pathogen Detection Project"/>
        </authorList>
    </citation>
    <scope>NUCLEOTIDE SEQUENCE</scope>
    <source>
        <strain evidence="13">HN1000</strain>
    </source>
</reference>
<keyword evidence="4 6" id="KW-0697">Rotamase</keyword>
<keyword evidence="5 6" id="KW-0413">Isomerase</keyword>
<gene>
    <name evidence="12" type="primary">prsA</name>
    <name evidence="14" type="synonym">prsA_2</name>
    <name evidence="12" type="ORF">BN1095_330117</name>
    <name evidence="10" type="ORF">BN1096_520457</name>
    <name evidence="11" type="ORF">BN1097_630158</name>
    <name evidence="13" type="ORF">KRM00_001783</name>
    <name evidence="14" type="ORF">SAMEA3375112_02214</name>
</gene>
<reference evidence="12" key="1">
    <citation type="submission" date="2014-07" db="EMBL/GenBank/DDBJ databases">
        <authorList>
            <person name="Monot Marc"/>
        </authorList>
    </citation>
    <scope>NUCLEOTIDE SEQUENCE</scope>
    <source>
        <strain evidence="12">7032989</strain>
        <strain evidence="11">7032994</strain>
    </source>
</reference>
<dbReference type="PANTHER" id="PTHR47245:SF1">
    <property type="entry name" value="FOLDASE PROTEIN PRSA"/>
    <property type="match status" value="1"/>
</dbReference>
<dbReference type="EC" id="5.2.1.8" evidence="2"/>
<dbReference type="AlphaFoldDB" id="A0A069ATU8"/>
<dbReference type="EMBL" id="LK932402">
    <property type="protein sequence ID" value="CDS87642.1"/>
    <property type="molecule type" value="Genomic_DNA"/>
</dbReference>
<reference evidence="14 15" key="2">
    <citation type="submission" date="2017-02" db="EMBL/GenBank/DDBJ databases">
        <authorList>
            <consortium name="Pathogen Informatics"/>
        </authorList>
    </citation>
    <scope>NUCLEOTIDE SEQUENCE [LARGE SCALE GENOMIC DNA]</scope>
    <source>
        <strain evidence="14 15">VRECD0157</strain>
    </source>
</reference>
<reference evidence="13" key="3">
    <citation type="journal article" date="2018" name="Genome Biol.">
        <title>SKESA: strategic k-mer extension for scrupulous assemblies.</title>
        <authorList>
            <person name="Souvorov A."/>
            <person name="Agarwala R."/>
            <person name="Lipman D.J."/>
        </authorList>
    </citation>
    <scope>NUCLEOTIDE SEQUENCE</scope>
    <source>
        <strain evidence="13">HN1000</strain>
    </source>
</reference>
<evidence type="ECO:0000313" key="14">
    <source>
        <dbReference type="EMBL" id="SJS49651.1"/>
    </source>
</evidence>
<feature type="transmembrane region" description="Helical" evidence="8">
    <location>
        <begin position="49"/>
        <end position="70"/>
    </location>
</feature>
<accession>A0A069ATU8</accession>
<dbReference type="InterPro" id="IPR023058">
    <property type="entry name" value="PPIase_PpiC_CS"/>
</dbReference>
<name>A0A069ATU8_CLODI</name>
<keyword evidence="8" id="KW-1133">Transmembrane helix</keyword>
<dbReference type="SUPFAM" id="SSF54534">
    <property type="entry name" value="FKBP-like"/>
    <property type="match status" value="1"/>
</dbReference>
<evidence type="ECO:0000313" key="10">
    <source>
        <dbReference type="EMBL" id="CDS85743.1"/>
    </source>
</evidence>
<dbReference type="EMBL" id="FUPS01000007">
    <property type="protein sequence ID" value="SJS49651.1"/>
    <property type="molecule type" value="Genomic_DNA"/>
</dbReference>
<dbReference type="PANTHER" id="PTHR47245">
    <property type="entry name" value="PEPTIDYLPROLYL ISOMERASE"/>
    <property type="match status" value="1"/>
</dbReference>
<evidence type="ECO:0000313" key="13">
    <source>
        <dbReference type="EMBL" id="HBH1542301.1"/>
    </source>
</evidence>
<keyword evidence="8" id="KW-0812">Transmembrane</keyword>
<dbReference type="SUPFAM" id="SSF109998">
    <property type="entry name" value="Triger factor/SurA peptide-binding domain-like"/>
    <property type="match status" value="1"/>
</dbReference>
<dbReference type="PROSITE" id="PS50198">
    <property type="entry name" value="PPIC_PPIASE_2"/>
    <property type="match status" value="1"/>
</dbReference>
<dbReference type="EMBL" id="DAEPXK010000015">
    <property type="protein sequence ID" value="HBH1542301.1"/>
    <property type="molecule type" value="Genomic_DNA"/>
</dbReference>
<feature type="region of interest" description="Disordered" evidence="7">
    <location>
        <begin position="1"/>
        <end position="37"/>
    </location>
</feature>
<evidence type="ECO:0000259" key="9">
    <source>
        <dbReference type="PROSITE" id="PS50198"/>
    </source>
</evidence>
<dbReference type="EMBL" id="LK932505">
    <property type="protein sequence ID" value="CDS85743.1"/>
    <property type="molecule type" value="Genomic_DNA"/>
</dbReference>
<evidence type="ECO:0000313" key="11">
    <source>
        <dbReference type="EMBL" id="CDS87642.1"/>
    </source>
</evidence>
<dbReference type="GO" id="GO:0003755">
    <property type="term" value="F:peptidyl-prolyl cis-trans isomerase activity"/>
    <property type="evidence" value="ECO:0007669"/>
    <property type="project" value="UniProtKB-KW"/>
</dbReference>
<dbReference type="Proteomes" id="UP000878956">
    <property type="component" value="Unassembled WGS sequence"/>
</dbReference>
<organism evidence="12">
    <name type="scientific">Clostridioides difficile</name>
    <name type="common">Peptoclostridium difficile</name>
    <dbReference type="NCBI Taxonomy" id="1496"/>
    <lineage>
        <taxon>Bacteria</taxon>
        <taxon>Bacillati</taxon>
        <taxon>Bacillota</taxon>
        <taxon>Clostridia</taxon>
        <taxon>Peptostreptococcales</taxon>
        <taxon>Peptostreptococcaceae</taxon>
        <taxon>Clostridioides</taxon>
    </lineage>
</organism>
<dbReference type="PROSITE" id="PS01096">
    <property type="entry name" value="PPIC_PPIASE_1"/>
    <property type="match status" value="1"/>
</dbReference>
<sequence length="380" mass="42868">MSEEKNPKENTLDESKNSDNVNSKKDDVSDEKNTDNKVKKREIKLNNKTLKAIVAIVAVGAICLGGGYVFGKEAGRKLPATSKHYNSSEVVATIGDKKITGEMLRKRMEPLFYLNAKTTMTDDEIRSYESNMIETMITSDILSSEAAKEKISITNDQLDAQYNNLMSSIESAMGMTKEEFLKQFDLTEKYIKDDMKKELVASKYLNEKSKVTDKEAENYYNKNKSNYLQVRASHILIKTVDDKGKQVSSSKKAELKKEAEEILKKAQAGEDFATLAKKYSEDSSAESGGDLGFFGKGQMVESFEKAAFALKKGEVSNKLVESDYGYHIIKKTDEKYQPFEEVKSDLVSSLTSEKQNLLIQNLKEKYNVKITDKYQMKAKE</sequence>
<keyword evidence="8" id="KW-0472">Membrane</keyword>
<evidence type="ECO:0000256" key="6">
    <source>
        <dbReference type="PROSITE-ProRule" id="PRU00278"/>
    </source>
</evidence>
<evidence type="ECO:0000256" key="3">
    <source>
        <dbReference type="ARBA" id="ARBA00022729"/>
    </source>
</evidence>
<comment type="catalytic activity">
    <reaction evidence="1">
        <text>[protein]-peptidylproline (omega=180) = [protein]-peptidylproline (omega=0)</text>
        <dbReference type="Rhea" id="RHEA:16237"/>
        <dbReference type="Rhea" id="RHEA-COMP:10747"/>
        <dbReference type="Rhea" id="RHEA-COMP:10748"/>
        <dbReference type="ChEBI" id="CHEBI:83833"/>
        <dbReference type="ChEBI" id="CHEBI:83834"/>
        <dbReference type="EC" id="5.2.1.8"/>
    </reaction>
</comment>
<dbReference type="InterPro" id="IPR000297">
    <property type="entry name" value="PPIase_PpiC"/>
</dbReference>
<dbReference type="PATRIC" id="fig|1496.897.peg.2847"/>
<proteinExistence type="predicted"/>
<dbReference type="Pfam" id="PF13624">
    <property type="entry name" value="SurA_N_3"/>
    <property type="match status" value="1"/>
</dbReference>
<feature type="domain" description="PpiC" evidence="9">
    <location>
        <begin position="227"/>
        <end position="333"/>
    </location>
</feature>
<evidence type="ECO:0000256" key="7">
    <source>
        <dbReference type="SAM" id="MobiDB-lite"/>
    </source>
</evidence>
<protein>
    <recommendedName>
        <fullName evidence="2">peptidylprolyl isomerase</fullName>
        <ecNumber evidence="2">5.2.1.8</ecNumber>
    </recommendedName>
</protein>
<evidence type="ECO:0000256" key="4">
    <source>
        <dbReference type="ARBA" id="ARBA00023110"/>
    </source>
</evidence>
<dbReference type="InterPro" id="IPR027304">
    <property type="entry name" value="Trigger_fact/SurA_dom_sf"/>
</dbReference>
<evidence type="ECO:0000256" key="1">
    <source>
        <dbReference type="ARBA" id="ARBA00000971"/>
    </source>
</evidence>
<dbReference type="InterPro" id="IPR046357">
    <property type="entry name" value="PPIase_dom_sf"/>
</dbReference>
<dbReference type="GeneID" id="66354656"/>
<dbReference type="Gene3D" id="3.10.50.40">
    <property type="match status" value="1"/>
</dbReference>
<dbReference type="Gene3D" id="1.10.4030.10">
    <property type="entry name" value="Porin chaperone SurA, peptide-binding domain"/>
    <property type="match status" value="1"/>
</dbReference>
<dbReference type="Pfam" id="PF13616">
    <property type="entry name" value="Rotamase_3"/>
    <property type="match status" value="1"/>
</dbReference>
<evidence type="ECO:0000313" key="12">
    <source>
        <dbReference type="EMBL" id="CDT14039.1"/>
    </source>
</evidence>
<dbReference type="RefSeq" id="WP_003440250.1">
    <property type="nucleotide sequence ID" value="NZ_AP031492.1"/>
</dbReference>
<dbReference type="InterPro" id="IPR050245">
    <property type="entry name" value="PrsA_foldase"/>
</dbReference>
<keyword evidence="3" id="KW-0732">Signal</keyword>